<keyword evidence="1" id="KW-0812">Transmembrane</keyword>
<evidence type="ECO:0000256" key="1">
    <source>
        <dbReference type="SAM" id="Phobius"/>
    </source>
</evidence>
<keyword evidence="3" id="KW-1185">Reference proteome</keyword>
<dbReference type="RefSeq" id="WP_238750030.1">
    <property type="nucleotide sequence ID" value="NZ_CAKLPZ010000001.1"/>
</dbReference>
<dbReference type="EMBL" id="CAKLPZ010000001">
    <property type="protein sequence ID" value="CAH0999827.1"/>
    <property type="molecule type" value="Genomic_DNA"/>
</dbReference>
<accession>A0ABM9AYW4</accession>
<evidence type="ECO:0008006" key="4">
    <source>
        <dbReference type="Google" id="ProtNLM"/>
    </source>
</evidence>
<proteinExistence type="predicted"/>
<keyword evidence="1" id="KW-1133">Transmembrane helix</keyword>
<dbReference type="Proteomes" id="UP000837803">
    <property type="component" value="Unassembled WGS sequence"/>
</dbReference>
<sequence length="91" mass="9704">MPNAYDRHQQYRSWITKAPLGLVLTGFGASLISASAVQKQSGAPPLQWIVGGTIALAVFNSGLSILADASKHRAHYERLRDAPNPPSPVPA</sequence>
<evidence type="ECO:0000313" key="2">
    <source>
        <dbReference type="EMBL" id="CAH0999827.1"/>
    </source>
</evidence>
<evidence type="ECO:0000313" key="3">
    <source>
        <dbReference type="Proteomes" id="UP000837803"/>
    </source>
</evidence>
<keyword evidence="1" id="KW-0472">Membrane</keyword>
<feature type="transmembrane region" description="Helical" evidence="1">
    <location>
        <begin position="46"/>
        <end position="67"/>
    </location>
</feature>
<name>A0ABM9AYW4_9BACT</name>
<organism evidence="2 3">
    <name type="scientific">Neolewinella maritima</name>
    <dbReference type="NCBI Taxonomy" id="1383882"/>
    <lineage>
        <taxon>Bacteria</taxon>
        <taxon>Pseudomonadati</taxon>
        <taxon>Bacteroidota</taxon>
        <taxon>Saprospiria</taxon>
        <taxon>Saprospirales</taxon>
        <taxon>Lewinellaceae</taxon>
        <taxon>Neolewinella</taxon>
    </lineage>
</organism>
<comment type="caution">
    <text evidence="2">The sequence shown here is derived from an EMBL/GenBank/DDBJ whole genome shotgun (WGS) entry which is preliminary data.</text>
</comment>
<reference evidence="2" key="1">
    <citation type="submission" date="2021-12" db="EMBL/GenBank/DDBJ databases">
        <authorList>
            <person name="Rodrigo-Torres L."/>
            <person name="Arahal R. D."/>
            <person name="Lucena T."/>
        </authorList>
    </citation>
    <scope>NUCLEOTIDE SEQUENCE</scope>
    <source>
        <strain evidence="2">CECT 8419</strain>
    </source>
</reference>
<protein>
    <recommendedName>
        <fullName evidence="4">YiaAB two helix domain-containing protein</fullName>
    </recommendedName>
</protein>
<gene>
    <name evidence="2" type="ORF">LEM8419_01117</name>
</gene>